<gene>
    <name evidence="9" type="primary">gyrA</name>
    <name evidence="12" type="ORF">dsat_0065</name>
</gene>
<dbReference type="GO" id="GO:0005694">
    <property type="term" value="C:chromosome"/>
    <property type="evidence" value="ECO:0007669"/>
    <property type="project" value="InterPro"/>
</dbReference>
<dbReference type="EC" id="5.6.2.2" evidence="9"/>
<proteinExistence type="inferred from homology"/>
<dbReference type="eggNOG" id="COG0188">
    <property type="taxonomic scope" value="Bacteria"/>
</dbReference>
<dbReference type="NCBIfam" id="TIGR01063">
    <property type="entry name" value="gyrA"/>
    <property type="match status" value="1"/>
</dbReference>
<feature type="active site" description="O-(5'-phospho-DNA)-tyrosine intermediate" evidence="9 10">
    <location>
        <position position="115"/>
    </location>
</feature>
<evidence type="ECO:0000313" key="13">
    <source>
        <dbReference type="Proteomes" id="UP000014975"/>
    </source>
</evidence>
<evidence type="ECO:0000256" key="1">
    <source>
        <dbReference type="ARBA" id="ARBA00000185"/>
    </source>
</evidence>
<comment type="subunit">
    <text evidence="8">Heterotetramer composed of ParC and ParE.</text>
</comment>
<evidence type="ECO:0000256" key="8">
    <source>
        <dbReference type="ARBA" id="ARBA00063644"/>
    </source>
</evidence>
<comment type="subunit">
    <text evidence="9">Heterotetramer, composed of two GyrA and two GyrB chains. In the heterotetramer, GyrA contains the active site tyrosine that forms a transient covalent intermediate with DNA, while GyrB binds cofactors and catalyzes ATP hydrolysis.</text>
</comment>
<dbReference type="FunFam" id="3.30.1360.40:FF:000002">
    <property type="entry name" value="DNA gyrase subunit A"/>
    <property type="match status" value="1"/>
</dbReference>
<comment type="caution">
    <text evidence="12">The sequence shown here is derived from an EMBL/GenBank/DDBJ whole genome shotgun (WGS) entry which is preliminary data.</text>
</comment>
<reference evidence="12 13" key="1">
    <citation type="journal article" date="2013" name="Genome Announc.">
        <title>Draft genome sequences for three mercury-methylating, sulfate-reducing bacteria.</title>
        <authorList>
            <person name="Brown S.D."/>
            <person name="Hurt R.A.Jr."/>
            <person name="Gilmour C.C."/>
            <person name="Elias D.A."/>
        </authorList>
    </citation>
    <scope>NUCLEOTIDE SEQUENCE [LARGE SCALE GENOMIC DNA]</scope>
    <source>
        <strain evidence="12 13">DSM 16529</strain>
    </source>
</reference>
<dbReference type="EMBL" id="ATHI01000011">
    <property type="protein sequence ID" value="EPR34417.1"/>
    <property type="molecule type" value="Genomic_DNA"/>
</dbReference>
<dbReference type="Pfam" id="PF03989">
    <property type="entry name" value="DNA_gyraseA_C"/>
    <property type="match status" value="6"/>
</dbReference>
<dbReference type="Pfam" id="PF00521">
    <property type="entry name" value="DNA_topoisoIV"/>
    <property type="match status" value="1"/>
</dbReference>
<dbReference type="PROSITE" id="PS52040">
    <property type="entry name" value="TOPO_IIA"/>
    <property type="match status" value="1"/>
</dbReference>
<evidence type="ECO:0000256" key="4">
    <source>
        <dbReference type="ARBA" id="ARBA00022840"/>
    </source>
</evidence>
<keyword evidence="9" id="KW-0963">Cytoplasm</keyword>
<dbReference type="PATRIC" id="fig|1121439.3.peg.1280"/>
<protein>
    <recommendedName>
        <fullName evidence="9">DNA gyrase subunit A</fullName>
        <ecNumber evidence="9">5.6.2.2</ecNumber>
    </recommendedName>
</protein>
<dbReference type="FunFam" id="1.10.268.10:FF:000001">
    <property type="entry name" value="DNA gyrase subunit A"/>
    <property type="match status" value="1"/>
</dbReference>
<keyword evidence="13" id="KW-1185">Reference proteome</keyword>
<comment type="miscellaneous">
    <text evidence="9">Few gyrases are as efficient as E.coli at forming negative supercoils. Not all organisms have 2 type II topoisomerases; in organisms with a single type II topoisomerase this enzyme also has to decatenate newly replicated chromosomes.</text>
</comment>
<evidence type="ECO:0000256" key="9">
    <source>
        <dbReference type="HAMAP-Rule" id="MF_01897"/>
    </source>
</evidence>
<evidence type="ECO:0000256" key="6">
    <source>
        <dbReference type="ARBA" id="ARBA00023125"/>
    </source>
</evidence>
<organism evidence="12 13">
    <name type="scientific">Alkalidesulfovibrio alkalitolerans DSM 16529</name>
    <dbReference type="NCBI Taxonomy" id="1121439"/>
    <lineage>
        <taxon>Bacteria</taxon>
        <taxon>Pseudomonadati</taxon>
        <taxon>Thermodesulfobacteriota</taxon>
        <taxon>Desulfovibrionia</taxon>
        <taxon>Desulfovibrionales</taxon>
        <taxon>Desulfovibrionaceae</taxon>
        <taxon>Alkalidesulfovibrio</taxon>
    </lineage>
</organism>
<evidence type="ECO:0000256" key="7">
    <source>
        <dbReference type="ARBA" id="ARBA00023235"/>
    </source>
</evidence>
<evidence type="ECO:0000256" key="5">
    <source>
        <dbReference type="ARBA" id="ARBA00023029"/>
    </source>
</evidence>
<dbReference type="Gene3D" id="2.120.10.90">
    <property type="entry name" value="DNA gyrase/topoisomerase IV, subunit A, C-terminal"/>
    <property type="match status" value="1"/>
</dbReference>
<sequence>MSQISIEQEIKKSYLEYSLSVIVGRAIPDVRDGLKPVHRRILYAMHELSNSWNRPYKKSARVVGDVIGKYHPHGDSAVYDALVRMAQDFSMRDPLVDGQGNFGSIDGDAAAAMRYTEVRMARLTAEFLGDIDKDTVNWRANYDNSLQEPVVLPTKVPNLLLNGSAGIAVGMATNIPPHNLGELVDGTIHLLDNPDCTIGDLTAFIKGPDFPTAASLYGGRGLADAYATGRGTIRIRGTAEIEEAKNGRQSIVITEIPYAVNKSTLVEKIAQLVNDRKIEGVSDLRDESDRKGIRIVIDLKKGSIAEIIVNSLYKYTQLETSFGINMMAVVDNRPMLLNIKQILEHFLRHRREVILRRTRFDLDKAEKRAHILEGLRIAVDNIDEVVQLIKTSASPVEAKSRLMERFELSEIQSQAILDMRLQRLTGLEHEKLLEEYRELIKRIEYLNSILKSDEVLKGVIRDELAEIRKTFATPRRTVIIEQDPDAIDIEDLIADEDVVITFTRRGYIKRVPLDSYQQQRRGGKGIAGTATSEGDMLHSLLTTSNHQSLLLFTNQGRMHQLKVHRVPEGSRYAKGAHIANLIPLEKDEYVATALSVRDFAEDRFFLFVTKRGMVKRTLASLYRNVRSSGIKAVLLRDDDELIMVRQIDQTDEVVLCTREGTAIRFSVTEVRPMGRTASGVKGIALRGNDMVMGAVIVPPQKEGEPDETWGHILTVAERGYGKRTAVGQYRLQSRGGRGVINMKLTQKTGKVLGAILVQDDDQLVMMTSANKVIRIGVRDVSVVGRATQGVRLAALDNGGVLAAFDLVREDYPLDVVPE</sequence>
<dbReference type="OrthoDB" id="9806486at2"/>
<dbReference type="InterPro" id="IPR013758">
    <property type="entry name" value="Topo_IIA_A/C_ab"/>
</dbReference>
<evidence type="ECO:0000313" key="12">
    <source>
        <dbReference type="EMBL" id="EPR34417.1"/>
    </source>
</evidence>
<comment type="similarity">
    <text evidence="2 9">Belongs to the type II topoisomerase GyrA/ParC subunit family.</text>
</comment>
<dbReference type="InterPro" id="IPR005743">
    <property type="entry name" value="GyrA"/>
</dbReference>
<dbReference type="NCBIfam" id="NF004043">
    <property type="entry name" value="PRK05560.1"/>
    <property type="match status" value="1"/>
</dbReference>
<dbReference type="GO" id="GO:0005524">
    <property type="term" value="F:ATP binding"/>
    <property type="evidence" value="ECO:0007669"/>
    <property type="project" value="UniProtKB-UniRule"/>
</dbReference>
<evidence type="ECO:0000259" key="11">
    <source>
        <dbReference type="PROSITE" id="PS52040"/>
    </source>
</evidence>
<keyword evidence="5 9" id="KW-0799">Topoisomerase</keyword>
<dbReference type="InterPro" id="IPR050220">
    <property type="entry name" value="Type_II_DNA_Topoisomerases"/>
</dbReference>
<dbReference type="AlphaFoldDB" id="S7TB88"/>
<dbReference type="FunFam" id="2.120.10.90:FF:000005">
    <property type="entry name" value="DNA topoisomerase 4 subunit A"/>
    <property type="match status" value="1"/>
</dbReference>
<dbReference type="Gene3D" id="1.10.268.10">
    <property type="entry name" value="Topoisomerase, domain 3"/>
    <property type="match status" value="1"/>
</dbReference>
<dbReference type="InterPro" id="IPR035516">
    <property type="entry name" value="Gyrase/topoIV_suA_C"/>
</dbReference>
<feature type="domain" description="Topo IIA-type catalytic" evidence="11">
    <location>
        <begin position="27"/>
        <end position="492"/>
    </location>
</feature>
<dbReference type="SUPFAM" id="SSF56719">
    <property type="entry name" value="Type II DNA topoisomerase"/>
    <property type="match status" value="1"/>
</dbReference>
<name>S7TB88_9BACT</name>
<dbReference type="CDD" id="cd00187">
    <property type="entry name" value="TOP4c"/>
    <property type="match status" value="1"/>
</dbReference>
<evidence type="ECO:0000256" key="3">
    <source>
        <dbReference type="ARBA" id="ARBA00022741"/>
    </source>
</evidence>
<dbReference type="NCBIfam" id="NF004044">
    <property type="entry name" value="PRK05561.1"/>
    <property type="match status" value="1"/>
</dbReference>
<dbReference type="GO" id="GO:0009330">
    <property type="term" value="C:DNA topoisomerase type II (double strand cut, ATP-hydrolyzing) complex"/>
    <property type="evidence" value="ECO:0007669"/>
    <property type="project" value="TreeGrafter"/>
</dbReference>
<dbReference type="Proteomes" id="UP000014975">
    <property type="component" value="Unassembled WGS sequence"/>
</dbReference>
<comment type="subcellular location">
    <subcellularLocation>
        <location evidence="9">Cytoplasm</location>
    </subcellularLocation>
</comment>
<dbReference type="InterPro" id="IPR002205">
    <property type="entry name" value="Topo_IIA_dom_A"/>
</dbReference>
<dbReference type="RefSeq" id="WP_020885471.1">
    <property type="nucleotide sequence ID" value="NZ_ATHI01000011.1"/>
</dbReference>
<dbReference type="HAMAP" id="MF_01897">
    <property type="entry name" value="GyrA"/>
    <property type="match status" value="1"/>
</dbReference>
<dbReference type="SMART" id="SM00434">
    <property type="entry name" value="TOP4c"/>
    <property type="match status" value="1"/>
</dbReference>
<dbReference type="GO" id="GO:0034335">
    <property type="term" value="F:DNA negative supercoiling activity"/>
    <property type="evidence" value="ECO:0007669"/>
    <property type="project" value="UniProtKB-ARBA"/>
</dbReference>
<dbReference type="GO" id="GO:0006265">
    <property type="term" value="P:DNA topological change"/>
    <property type="evidence" value="ECO:0007669"/>
    <property type="project" value="UniProtKB-UniRule"/>
</dbReference>
<dbReference type="Gene3D" id="3.90.199.10">
    <property type="entry name" value="Topoisomerase II, domain 5"/>
    <property type="match status" value="1"/>
</dbReference>
<accession>S7TB88</accession>
<dbReference type="InterPro" id="IPR013757">
    <property type="entry name" value="Topo_IIA_A_a_sf"/>
</dbReference>
<keyword evidence="3 9" id="KW-0547">Nucleotide-binding</keyword>
<dbReference type="InterPro" id="IPR013760">
    <property type="entry name" value="Topo_IIA-like_dom_sf"/>
</dbReference>
<keyword evidence="7 9" id="KW-0413">Isomerase</keyword>
<dbReference type="SUPFAM" id="SSF101904">
    <property type="entry name" value="GyrA/ParC C-terminal domain-like"/>
    <property type="match status" value="1"/>
</dbReference>
<dbReference type="GO" id="GO:0006261">
    <property type="term" value="P:DNA-templated DNA replication"/>
    <property type="evidence" value="ECO:0007669"/>
    <property type="project" value="UniProtKB-UniRule"/>
</dbReference>
<dbReference type="FunFam" id="3.90.199.10:FF:000001">
    <property type="entry name" value="DNA gyrase subunit A"/>
    <property type="match status" value="1"/>
</dbReference>
<evidence type="ECO:0000256" key="2">
    <source>
        <dbReference type="ARBA" id="ARBA00008263"/>
    </source>
</evidence>
<dbReference type="InterPro" id="IPR006691">
    <property type="entry name" value="GyrA/parC_rep"/>
</dbReference>
<keyword evidence="4 9" id="KW-0067">ATP-binding</keyword>
<comment type="catalytic activity">
    <reaction evidence="1 9 10">
        <text>ATP-dependent breakage, passage and rejoining of double-stranded DNA.</text>
        <dbReference type="EC" id="5.6.2.2"/>
    </reaction>
</comment>
<dbReference type="STRING" id="1121439.dsat_0065"/>
<keyword evidence="6 9" id="KW-0238">DNA-binding</keyword>
<comment type="function">
    <text evidence="9">A type II topoisomerase that negatively supercoils closed circular double-stranded (ds) DNA in an ATP-dependent manner to modulate DNA topology and maintain chromosomes in an underwound state. Negative supercoiling favors strand separation, and DNA replication, transcription, recombination and repair, all of which involve strand separation. Also able to catalyze the interconversion of other topological isomers of dsDNA rings, including catenanes and knotted rings. Type II topoisomerases break and join 2 DNA strands simultaneously in an ATP-dependent manner.</text>
</comment>
<dbReference type="GO" id="GO:0005737">
    <property type="term" value="C:cytoplasm"/>
    <property type="evidence" value="ECO:0007669"/>
    <property type="project" value="UniProtKB-SubCell"/>
</dbReference>
<dbReference type="PANTHER" id="PTHR43493:SF5">
    <property type="entry name" value="DNA GYRASE SUBUNIT A, CHLOROPLASTIC_MITOCHONDRIAL"/>
    <property type="match status" value="1"/>
</dbReference>
<feature type="short sequence motif" description="GyrA-box" evidence="9">
    <location>
        <begin position="519"/>
        <end position="525"/>
    </location>
</feature>
<dbReference type="PANTHER" id="PTHR43493">
    <property type="entry name" value="DNA GYRASE/TOPOISOMERASE SUBUNIT A"/>
    <property type="match status" value="1"/>
</dbReference>
<dbReference type="Gene3D" id="3.30.1360.40">
    <property type="match status" value="1"/>
</dbReference>
<dbReference type="GO" id="GO:0003677">
    <property type="term" value="F:DNA binding"/>
    <property type="evidence" value="ECO:0007669"/>
    <property type="project" value="UniProtKB-UniRule"/>
</dbReference>
<evidence type="ECO:0000256" key="10">
    <source>
        <dbReference type="PROSITE-ProRule" id="PRU01384"/>
    </source>
</evidence>